<protein>
    <submittedName>
        <fullName evidence="2">Uncharacterized protein</fullName>
    </submittedName>
</protein>
<dbReference type="Proteomes" id="UP000176244">
    <property type="component" value="Unassembled WGS sequence"/>
</dbReference>
<feature type="transmembrane region" description="Helical" evidence="1">
    <location>
        <begin position="34"/>
        <end position="57"/>
    </location>
</feature>
<evidence type="ECO:0000313" key="2">
    <source>
        <dbReference type="EMBL" id="OFV72312.1"/>
    </source>
</evidence>
<keyword evidence="1" id="KW-1133">Transmembrane helix</keyword>
<keyword evidence="1" id="KW-0812">Transmembrane</keyword>
<organism evidence="2 3">
    <name type="scientific">Acetobacterium wieringae</name>
    <dbReference type="NCBI Taxonomy" id="52694"/>
    <lineage>
        <taxon>Bacteria</taxon>
        <taxon>Bacillati</taxon>
        <taxon>Bacillota</taxon>
        <taxon>Clostridia</taxon>
        <taxon>Eubacteriales</taxon>
        <taxon>Eubacteriaceae</taxon>
        <taxon>Acetobacterium</taxon>
    </lineage>
</organism>
<feature type="transmembrane region" description="Helical" evidence="1">
    <location>
        <begin position="69"/>
        <end position="89"/>
    </location>
</feature>
<dbReference type="RefSeq" id="WP_070369595.1">
    <property type="nucleotide sequence ID" value="NZ_JAIPPU010000008.1"/>
</dbReference>
<dbReference type="EMBL" id="LKEU01000010">
    <property type="protein sequence ID" value="OFV72312.1"/>
    <property type="molecule type" value="Genomic_DNA"/>
</dbReference>
<evidence type="ECO:0000256" key="1">
    <source>
        <dbReference type="SAM" id="Phobius"/>
    </source>
</evidence>
<name>A0A1F2PNR2_9FIRM</name>
<proteinExistence type="predicted"/>
<evidence type="ECO:0000313" key="3">
    <source>
        <dbReference type="Proteomes" id="UP000176244"/>
    </source>
</evidence>
<comment type="caution">
    <text evidence="2">The sequence shown here is derived from an EMBL/GenBank/DDBJ whole genome shotgun (WGS) entry which is preliminary data.</text>
</comment>
<feature type="transmembrane region" description="Helical" evidence="1">
    <location>
        <begin position="95"/>
        <end position="115"/>
    </location>
</feature>
<gene>
    <name evidence="2" type="ORF">ACWI_02230</name>
</gene>
<sequence>MKDRKNILFLAIGVLLSVVSKLLQFVYQAKIGDFIVIPAAVFFVLAILHSLPAFKALYRTAKGARQANIMATLACSAVVSFQIMMILIIGNSNWLGLLLLVPFIALGALFGVKWFQNIVKPKG</sequence>
<dbReference type="AlphaFoldDB" id="A0A1F2PNR2"/>
<keyword evidence="1" id="KW-0472">Membrane</keyword>
<reference evidence="2 3" key="1">
    <citation type="submission" date="2015-09" db="EMBL/GenBank/DDBJ databases">
        <title>Genome sequence of Acetobacterium wieringae DSM 1911.</title>
        <authorList>
            <person name="Poehlein A."/>
            <person name="Bengelsdorf F.R."/>
            <person name="Schiel-Bengelsdorf B."/>
            <person name="Duerre P."/>
            <person name="Daniel R."/>
        </authorList>
    </citation>
    <scope>NUCLEOTIDE SEQUENCE [LARGE SCALE GENOMIC DNA]</scope>
    <source>
        <strain evidence="2 3">DSM 1911</strain>
    </source>
</reference>
<accession>A0A1F2PNR2</accession>